<name>A0A1T4T9P9_9HYPH</name>
<proteinExistence type="predicted"/>
<evidence type="ECO:0000313" key="1">
    <source>
        <dbReference type="EMBL" id="SKA37166.1"/>
    </source>
</evidence>
<dbReference type="STRING" id="225324.SAMN02745126_05899"/>
<accession>A0A1T4T9P9</accession>
<organism evidence="1 2">
    <name type="scientific">Enhydrobacter aerosaccus</name>
    <dbReference type="NCBI Taxonomy" id="225324"/>
    <lineage>
        <taxon>Bacteria</taxon>
        <taxon>Pseudomonadati</taxon>
        <taxon>Pseudomonadota</taxon>
        <taxon>Alphaproteobacteria</taxon>
        <taxon>Hyphomicrobiales</taxon>
        <taxon>Enhydrobacter</taxon>
    </lineage>
</organism>
<sequence length="226" mass="25293">MRALMAGGGACLLVLSLPVARGAWEAQKADGIVTDLRLGHPLDLPRVQAGIADLDRAVAADPVAGRYLERSELLGGAGLTYNLAMSKEERTALLRRAEADLRRGLANAPARGIDWLRLAAMIEVLEGASRQVLPPLFLSIDYAPLIPQTWFPRLRIILDCWPYFDDAQKAKITAYLRQNWRAAQDRRFFAWAIHSVADELILRFFLRDEPGAQEEIGKLIKQEMRH</sequence>
<dbReference type="RefSeq" id="WP_085937634.1">
    <property type="nucleotide sequence ID" value="NZ_FUWJ01000014.1"/>
</dbReference>
<evidence type="ECO:0000313" key="2">
    <source>
        <dbReference type="Proteomes" id="UP000190092"/>
    </source>
</evidence>
<keyword evidence="2" id="KW-1185">Reference proteome</keyword>
<dbReference type="Proteomes" id="UP000190092">
    <property type="component" value="Unassembled WGS sequence"/>
</dbReference>
<protein>
    <submittedName>
        <fullName evidence="1">Uncharacterized protein</fullName>
    </submittedName>
</protein>
<reference evidence="2" key="1">
    <citation type="submission" date="2017-02" db="EMBL/GenBank/DDBJ databases">
        <authorList>
            <person name="Varghese N."/>
            <person name="Submissions S."/>
        </authorList>
    </citation>
    <scope>NUCLEOTIDE SEQUENCE [LARGE SCALE GENOMIC DNA]</scope>
    <source>
        <strain evidence="2">ATCC 27094</strain>
    </source>
</reference>
<gene>
    <name evidence="1" type="ORF">SAMN02745126_05899</name>
</gene>
<dbReference type="AlphaFoldDB" id="A0A1T4T9P9"/>
<dbReference type="OrthoDB" id="7375526at2"/>
<dbReference type="EMBL" id="FUWJ01000014">
    <property type="protein sequence ID" value="SKA37166.1"/>
    <property type="molecule type" value="Genomic_DNA"/>
</dbReference>